<dbReference type="CDD" id="cd00190">
    <property type="entry name" value="Tryp_SPc"/>
    <property type="match status" value="1"/>
</dbReference>
<dbReference type="VEuPathDB" id="VectorBase:CSON014892"/>
<evidence type="ECO:0000256" key="4">
    <source>
        <dbReference type="ARBA" id="ARBA00022801"/>
    </source>
</evidence>
<evidence type="ECO:0000256" key="3">
    <source>
        <dbReference type="ARBA" id="ARBA00022670"/>
    </source>
</evidence>
<evidence type="ECO:0000256" key="6">
    <source>
        <dbReference type="ARBA" id="ARBA00024195"/>
    </source>
</evidence>
<feature type="chain" id="PRO_5004260961" evidence="7">
    <location>
        <begin position="24"/>
        <end position="232"/>
    </location>
</feature>
<dbReference type="InterPro" id="IPR043504">
    <property type="entry name" value="Peptidase_S1_PA_chymotrypsin"/>
</dbReference>
<dbReference type="AlphaFoldDB" id="Q5QBG1"/>
<evidence type="ECO:0000259" key="8">
    <source>
        <dbReference type="PROSITE" id="PS50240"/>
    </source>
</evidence>
<reference evidence="9" key="1">
    <citation type="journal article" date="2005" name="Insect Mol. Biol.">
        <title>Midgut and salivary gland transcriptomes of the arbovirus vector Culicoides sonorensis (Diptera: Ceratopogonidae).</title>
        <authorList>
            <person name="Campbell C.L."/>
            <person name="Vandyke K.A."/>
            <person name="Letchworth G.J."/>
            <person name="Drolet B.S."/>
            <person name="Hanekamp T."/>
            <person name="Wilson W.C."/>
        </authorList>
    </citation>
    <scope>NUCLEOTIDE SEQUENCE</scope>
</reference>
<keyword evidence="4" id="KW-0378">Hydrolase</keyword>
<comment type="similarity">
    <text evidence="6">Belongs to the peptidase S1 family. CLIP subfamily.</text>
</comment>
<dbReference type="GO" id="GO:0004252">
    <property type="term" value="F:serine-type endopeptidase activity"/>
    <property type="evidence" value="ECO:0007669"/>
    <property type="project" value="InterPro"/>
</dbReference>
<dbReference type="InterPro" id="IPR001314">
    <property type="entry name" value="Peptidase_S1A"/>
</dbReference>
<feature type="signal peptide" evidence="7">
    <location>
        <begin position="1"/>
        <end position="23"/>
    </location>
</feature>
<accession>Q5QBG1</accession>
<dbReference type="InterPro" id="IPR050127">
    <property type="entry name" value="Serine_Proteases_S1"/>
</dbReference>
<feature type="non-terminal residue" evidence="9">
    <location>
        <position position="232"/>
    </location>
</feature>
<dbReference type="PANTHER" id="PTHR24264:SF65">
    <property type="entry name" value="SRCR DOMAIN-CONTAINING PROTEIN"/>
    <property type="match status" value="1"/>
</dbReference>
<keyword evidence="2" id="KW-0964">Secreted</keyword>
<comment type="subcellular location">
    <subcellularLocation>
        <location evidence="1">Secreted</location>
    </subcellularLocation>
</comment>
<dbReference type="PROSITE" id="PS00134">
    <property type="entry name" value="TRYPSIN_HIS"/>
    <property type="match status" value="1"/>
</dbReference>
<dbReference type="EMBL" id="AY752850">
    <property type="protein sequence ID" value="AAV84263.1"/>
    <property type="molecule type" value="mRNA"/>
</dbReference>
<evidence type="ECO:0000313" key="9">
    <source>
        <dbReference type="EMBL" id="AAV84263.1"/>
    </source>
</evidence>
<evidence type="ECO:0000256" key="2">
    <source>
        <dbReference type="ARBA" id="ARBA00022525"/>
    </source>
</evidence>
<dbReference type="InterPro" id="IPR001254">
    <property type="entry name" value="Trypsin_dom"/>
</dbReference>
<dbReference type="SUPFAM" id="SSF50494">
    <property type="entry name" value="Trypsin-like serine proteases"/>
    <property type="match status" value="1"/>
</dbReference>
<dbReference type="GO" id="GO:0005615">
    <property type="term" value="C:extracellular space"/>
    <property type="evidence" value="ECO:0007669"/>
    <property type="project" value="TreeGrafter"/>
</dbReference>
<evidence type="ECO:0000256" key="1">
    <source>
        <dbReference type="ARBA" id="ARBA00004613"/>
    </source>
</evidence>
<dbReference type="PRINTS" id="PR00722">
    <property type="entry name" value="CHYMOTRYPSIN"/>
</dbReference>
<dbReference type="GO" id="GO:0006508">
    <property type="term" value="P:proteolysis"/>
    <property type="evidence" value="ECO:0007669"/>
    <property type="project" value="UniProtKB-KW"/>
</dbReference>
<dbReference type="InterPro" id="IPR009003">
    <property type="entry name" value="Peptidase_S1_PA"/>
</dbReference>
<keyword evidence="7" id="KW-0732">Signal</keyword>
<sequence length="232" mass="25598">MSFNSQYIVVIVLFLSAFNFCQGKDLTKIYGGGPALQNETLHQISIRIIENEEAEGFGEGHNCGGTLISPLIVLTAAHCMYKRVFSLIPPFYKFEEYELDELYIVMGTLNRTERTNNTIVRATAAWKIHENYDREDMPFDIALIKLNESVPLDIPTIRPLTNLASTRVAAGTNCKVSGWGSIENNTFPELLLSVDVPIVDMALCNSTDSYAGILDDGMLCAGNMGEGLIDSC</sequence>
<protein>
    <submittedName>
        <fullName evidence="9">Serine protease</fullName>
    </submittedName>
</protein>
<dbReference type="SMART" id="SM00020">
    <property type="entry name" value="Tryp_SPc"/>
    <property type="match status" value="1"/>
</dbReference>
<dbReference type="PANTHER" id="PTHR24264">
    <property type="entry name" value="TRYPSIN-RELATED"/>
    <property type="match status" value="1"/>
</dbReference>
<organism evidence="9">
    <name type="scientific">Culicoides sonorensis</name>
    <name type="common">Biting midge</name>
    <dbReference type="NCBI Taxonomy" id="179676"/>
    <lineage>
        <taxon>Eukaryota</taxon>
        <taxon>Metazoa</taxon>
        <taxon>Ecdysozoa</taxon>
        <taxon>Arthropoda</taxon>
        <taxon>Hexapoda</taxon>
        <taxon>Insecta</taxon>
        <taxon>Pterygota</taxon>
        <taxon>Neoptera</taxon>
        <taxon>Endopterygota</taxon>
        <taxon>Diptera</taxon>
        <taxon>Nematocera</taxon>
        <taxon>Chironomoidea</taxon>
        <taxon>Ceratopogonidae</taxon>
        <taxon>Ceratopogoninae</taxon>
        <taxon>Culicoides</taxon>
        <taxon>Monoculicoides</taxon>
    </lineage>
</organism>
<feature type="domain" description="Peptidase S1" evidence="8">
    <location>
        <begin position="29"/>
        <end position="232"/>
    </location>
</feature>
<proteinExistence type="evidence at transcript level"/>
<name>Q5QBG1_CULSO</name>
<evidence type="ECO:0000256" key="5">
    <source>
        <dbReference type="ARBA" id="ARBA00022825"/>
    </source>
</evidence>
<keyword evidence="3 9" id="KW-0645">Protease</keyword>
<keyword evidence="5" id="KW-0720">Serine protease</keyword>
<dbReference type="Pfam" id="PF00089">
    <property type="entry name" value="Trypsin"/>
    <property type="match status" value="1"/>
</dbReference>
<dbReference type="InterPro" id="IPR018114">
    <property type="entry name" value="TRYPSIN_HIS"/>
</dbReference>
<dbReference type="PROSITE" id="PS50240">
    <property type="entry name" value="TRYPSIN_DOM"/>
    <property type="match status" value="1"/>
</dbReference>
<dbReference type="Gene3D" id="2.40.10.10">
    <property type="entry name" value="Trypsin-like serine proteases"/>
    <property type="match status" value="1"/>
</dbReference>
<evidence type="ECO:0000256" key="7">
    <source>
        <dbReference type="SAM" id="SignalP"/>
    </source>
</evidence>